<dbReference type="Gene3D" id="3.30.300.30">
    <property type="match status" value="1"/>
</dbReference>
<dbReference type="RefSeq" id="WP_344659503.1">
    <property type="nucleotide sequence ID" value="NZ_BAAAQM010000029.1"/>
</dbReference>
<dbReference type="PANTHER" id="PTHR45527:SF1">
    <property type="entry name" value="FATTY ACID SYNTHASE"/>
    <property type="match status" value="1"/>
</dbReference>
<dbReference type="Pfam" id="PF00550">
    <property type="entry name" value="PP-binding"/>
    <property type="match status" value="1"/>
</dbReference>
<dbReference type="SUPFAM" id="SSF52777">
    <property type="entry name" value="CoA-dependent acyltransferases"/>
    <property type="match status" value="2"/>
</dbReference>
<dbReference type="CDD" id="cd19540">
    <property type="entry name" value="LCL_NRPS-like"/>
    <property type="match status" value="1"/>
</dbReference>
<dbReference type="CDD" id="cd05930">
    <property type="entry name" value="A_NRPS"/>
    <property type="match status" value="1"/>
</dbReference>
<evidence type="ECO:0000313" key="5">
    <source>
        <dbReference type="EMBL" id="GAA1982265.1"/>
    </source>
</evidence>
<dbReference type="Pfam" id="PF00501">
    <property type="entry name" value="AMP-binding"/>
    <property type="match status" value="1"/>
</dbReference>
<dbReference type="Gene3D" id="3.40.50.1820">
    <property type="entry name" value="alpha/beta hydrolase"/>
    <property type="match status" value="1"/>
</dbReference>
<dbReference type="InterPro" id="IPR000873">
    <property type="entry name" value="AMP-dep_synth/lig_dom"/>
</dbReference>
<keyword evidence="6" id="KW-1185">Reference proteome</keyword>
<gene>
    <name evidence="5" type="ORF">GCM10009838_49670</name>
</gene>
<dbReference type="SUPFAM" id="SSF47336">
    <property type="entry name" value="ACP-like"/>
    <property type="match status" value="1"/>
</dbReference>
<dbReference type="InterPro" id="IPR036736">
    <property type="entry name" value="ACP-like_sf"/>
</dbReference>
<dbReference type="InterPro" id="IPR001242">
    <property type="entry name" value="Condensation_dom"/>
</dbReference>
<dbReference type="InterPro" id="IPR010071">
    <property type="entry name" value="AA_adenyl_dom"/>
</dbReference>
<dbReference type="InterPro" id="IPR006162">
    <property type="entry name" value="Ppantetheine_attach_site"/>
</dbReference>
<dbReference type="InterPro" id="IPR020806">
    <property type="entry name" value="PKS_PP-bd"/>
</dbReference>
<dbReference type="PANTHER" id="PTHR45527">
    <property type="entry name" value="NONRIBOSOMAL PEPTIDE SYNTHETASE"/>
    <property type="match status" value="1"/>
</dbReference>
<dbReference type="InterPro" id="IPR023213">
    <property type="entry name" value="CAT-like_dom_sf"/>
</dbReference>
<dbReference type="Gene3D" id="3.40.50.980">
    <property type="match status" value="2"/>
</dbReference>
<dbReference type="Pfam" id="PF13193">
    <property type="entry name" value="AMP-binding_C"/>
    <property type="match status" value="1"/>
</dbReference>
<organism evidence="5 6">
    <name type="scientific">Catenulispora subtropica</name>
    <dbReference type="NCBI Taxonomy" id="450798"/>
    <lineage>
        <taxon>Bacteria</taxon>
        <taxon>Bacillati</taxon>
        <taxon>Actinomycetota</taxon>
        <taxon>Actinomycetes</taxon>
        <taxon>Catenulisporales</taxon>
        <taxon>Catenulisporaceae</taxon>
        <taxon>Catenulispora</taxon>
    </lineage>
</organism>
<dbReference type="InterPro" id="IPR029058">
    <property type="entry name" value="AB_hydrolase_fold"/>
</dbReference>
<evidence type="ECO:0000313" key="6">
    <source>
        <dbReference type="Proteomes" id="UP001499854"/>
    </source>
</evidence>
<dbReference type="InterPro" id="IPR045851">
    <property type="entry name" value="AMP-bd_C_sf"/>
</dbReference>
<dbReference type="PROSITE" id="PS00455">
    <property type="entry name" value="AMP_BINDING"/>
    <property type="match status" value="1"/>
</dbReference>
<comment type="caution">
    <text evidence="5">The sequence shown here is derived from an EMBL/GenBank/DDBJ whole genome shotgun (WGS) entry which is preliminary data.</text>
</comment>
<dbReference type="InterPro" id="IPR020845">
    <property type="entry name" value="AMP-binding_CS"/>
</dbReference>
<evidence type="ECO:0000256" key="3">
    <source>
        <dbReference type="ARBA" id="ARBA00022553"/>
    </source>
</evidence>
<dbReference type="PROSITE" id="PS00012">
    <property type="entry name" value="PHOSPHOPANTETHEINE"/>
    <property type="match status" value="1"/>
</dbReference>
<dbReference type="SUPFAM" id="SSF56801">
    <property type="entry name" value="Acetyl-CoA synthetase-like"/>
    <property type="match status" value="1"/>
</dbReference>
<dbReference type="InterPro" id="IPR025110">
    <property type="entry name" value="AMP-bd_C"/>
</dbReference>
<feature type="domain" description="Carrier" evidence="4">
    <location>
        <begin position="984"/>
        <end position="1059"/>
    </location>
</feature>
<accession>A0ABP5DLC3</accession>
<dbReference type="Gene3D" id="2.30.38.10">
    <property type="entry name" value="Luciferase, Domain 3"/>
    <property type="match status" value="1"/>
</dbReference>
<evidence type="ECO:0000259" key="4">
    <source>
        <dbReference type="PROSITE" id="PS50075"/>
    </source>
</evidence>
<evidence type="ECO:0000256" key="1">
    <source>
        <dbReference type="ARBA" id="ARBA00001957"/>
    </source>
</evidence>
<evidence type="ECO:0000256" key="2">
    <source>
        <dbReference type="ARBA" id="ARBA00022450"/>
    </source>
</evidence>
<dbReference type="PROSITE" id="PS50075">
    <property type="entry name" value="CARRIER"/>
    <property type="match status" value="1"/>
</dbReference>
<comment type="cofactor">
    <cofactor evidence="1">
        <name>pantetheine 4'-phosphate</name>
        <dbReference type="ChEBI" id="CHEBI:47942"/>
    </cofactor>
</comment>
<dbReference type="InterPro" id="IPR009081">
    <property type="entry name" value="PP-bd_ACP"/>
</dbReference>
<dbReference type="NCBIfam" id="TIGR01733">
    <property type="entry name" value="AA-adenyl-dom"/>
    <property type="match status" value="1"/>
</dbReference>
<sequence>MFPLSFAQQRLWFANRMQGPSATHNIPIVVRLTGSLDEPALQSALVDLVERHETLRTVLREQDGQFRQEVLPAAEAAPTLVRMDSAVSEFCSAVMDGVALDPALAAVAARPFDLDADLPTRAALLRLSDSEHIMLLVIHHAFCDGWSLGPLLRDLGTAYTARQAGREPAWEPLPVRYSDYTLWQQDLLGSASQDGTLAAEQSAFWRRTLQGLPAELRLPFDRPRPASPSPRCGKARFSISPETHAAMVELGRQCQATLFMVLQAATAALLARHGSGTDIALGTAVAGRTDPALNEVVGLFVNTLVLRTDVSGAPTFRELVGRARDGDRAAYAHQDLPFEQVVTAVNPIRLRSVHPLCQVFVEMHDALPPAPLAGLQTEVHLLKGEVAKFDLSFSFREHHGPDGAPAGISGTIEYPLDLFDDTTVERIAERFSALIPAIVGAPDVTPSAIPTVTEDETRRLLAFTGATMPLPAASAVGTFELRAAESGDRLALVAGEEQLDYVTLNSRANRLAHHLISLGVGADAPVAVVLPRTADAVVAWLAVLKSGGTYLPVDPFYPDQRIRTVLADAGPVVLVTTGQIADRLGTGASGLVLVTDLVQADRSDQDPTDADRAVPYHPDHVAYVIYTSGSTGVPKGVAVTHRALVNELAFHSRVTYPAPRDPTERRRVALSASLSFDTSWEGVWALMAGHELHLLDESTRRDPARMVRYVRDHGIEQVDVTPSFAQQLLADGLLTEGTPVRTLMLGGETVTEVLWETLRNAPEDVTVYNYYGPSEFCVEASGCALTQHPRASIGRPLPNCGVYVLDENLTMVPPGVLGEIHLAGEQLGRGYLGRPGLTAQRFVPDPFGEPGARMYRSGDLGRWTEDGFLVFAGRADDQVKLRGFRIEPAEIRAAVLARPSVAECAVIVREDVPGDKRLVAYVVPEAGASPDVAELRAALAGQLPDYMVPAAFVVLDALPLTANAKIDFQALAEPRYGAPAEGRKPRTELERTVAELFAEVLRLDRVGLDDGFFELGGHSLLATRLVNRIRTVLGLEFDLMGLFDRPTVAGVAESLADAAAAVARPALVSRS</sequence>
<dbReference type="Gene3D" id="3.30.559.10">
    <property type="entry name" value="Chloramphenicol acetyltransferase-like domain"/>
    <property type="match status" value="1"/>
</dbReference>
<dbReference type="Proteomes" id="UP001499854">
    <property type="component" value="Unassembled WGS sequence"/>
</dbReference>
<dbReference type="EMBL" id="BAAAQM010000029">
    <property type="protein sequence ID" value="GAA1982265.1"/>
    <property type="molecule type" value="Genomic_DNA"/>
</dbReference>
<keyword evidence="2" id="KW-0596">Phosphopantetheine</keyword>
<proteinExistence type="predicted"/>
<protein>
    <recommendedName>
        <fullName evidence="4">Carrier domain-containing protein</fullName>
    </recommendedName>
</protein>
<keyword evidence="3" id="KW-0597">Phosphoprotein</keyword>
<dbReference type="SMART" id="SM00823">
    <property type="entry name" value="PKS_PP"/>
    <property type="match status" value="1"/>
</dbReference>
<dbReference type="Gene3D" id="3.30.559.30">
    <property type="entry name" value="Nonribosomal peptide synthetase, condensation domain"/>
    <property type="match status" value="1"/>
</dbReference>
<name>A0ABP5DLC3_9ACTN</name>
<dbReference type="Pfam" id="PF00668">
    <property type="entry name" value="Condensation"/>
    <property type="match status" value="1"/>
</dbReference>
<reference evidence="6" key="1">
    <citation type="journal article" date="2019" name="Int. J. Syst. Evol. Microbiol.">
        <title>The Global Catalogue of Microorganisms (GCM) 10K type strain sequencing project: providing services to taxonomists for standard genome sequencing and annotation.</title>
        <authorList>
            <consortium name="The Broad Institute Genomics Platform"/>
            <consortium name="The Broad Institute Genome Sequencing Center for Infectious Disease"/>
            <person name="Wu L."/>
            <person name="Ma J."/>
        </authorList>
    </citation>
    <scope>NUCLEOTIDE SEQUENCE [LARGE SCALE GENOMIC DNA]</scope>
    <source>
        <strain evidence="6">JCM 16013</strain>
    </source>
</reference>